<organism evidence="1 2">
    <name type="scientific">Methylocystis rosea</name>
    <dbReference type="NCBI Taxonomy" id="173366"/>
    <lineage>
        <taxon>Bacteria</taxon>
        <taxon>Pseudomonadati</taxon>
        <taxon>Pseudomonadota</taxon>
        <taxon>Alphaproteobacteria</taxon>
        <taxon>Hyphomicrobiales</taxon>
        <taxon>Methylocystaceae</taxon>
        <taxon>Methylocystis</taxon>
    </lineage>
</organism>
<evidence type="ECO:0000313" key="1">
    <source>
        <dbReference type="EMBL" id="AZG76339.1"/>
    </source>
</evidence>
<accession>A0A3G8M2Z6</accession>
<sequence>MPTLAVNLTLELAAPIVFHRWLPMRLPEESIEMVEEGVQLAIMFPLKSTRWAFQPSEEEILRTQNNQAHRVMVELTVEISQPLADYMLQGTKEAGAIADEYKQLGHNLQRIVTKRVNRLLVYARSVKGQFWLEEFEPDIDNPGQFFIRNDGRATIDGTPTRFNPDQVITLRASVHSVEHMLTAQDWPAVREFVIGESRPPLIGSLLANARHLARQGNRRNALVEAVTALEVALGKFTRRVDAGALERFRPGLEVASIKSLREKVGFRGSFGIVIPLLFSEAEFPAALLETCREAIDLRNNVVHNGKRDVNSDLLWKMISAIESSCRILQSHATSSDDRPALHHASTHP</sequence>
<proteinExistence type="predicted"/>
<gene>
    <name evidence="1" type="ORF">EHO51_06130</name>
</gene>
<reference evidence="1 2" key="1">
    <citation type="submission" date="2018-11" db="EMBL/GenBank/DDBJ databases">
        <title>Genome squencing of methanotrophic bacteria isolated from alkaline groundwater in Korea.</title>
        <authorList>
            <person name="Nguyen L.N."/>
        </authorList>
    </citation>
    <scope>NUCLEOTIDE SEQUENCE [LARGE SCALE GENOMIC DNA]</scope>
    <source>
        <strain evidence="1 2">GW6</strain>
    </source>
</reference>
<dbReference type="AlphaFoldDB" id="A0A3G8M2Z6"/>
<dbReference type="EMBL" id="CP034086">
    <property type="protein sequence ID" value="AZG76339.1"/>
    <property type="molecule type" value="Genomic_DNA"/>
</dbReference>
<protein>
    <submittedName>
        <fullName evidence="1">Uncharacterized protein</fullName>
    </submittedName>
</protein>
<dbReference type="KEGG" id="mros:EHO51_06130"/>
<dbReference type="Proteomes" id="UP000273982">
    <property type="component" value="Chromosome"/>
</dbReference>
<name>A0A3G8M2Z6_9HYPH</name>
<dbReference type="RefSeq" id="WP_124738156.1">
    <property type="nucleotide sequence ID" value="NZ_CP034086.1"/>
</dbReference>
<evidence type="ECO:0000313" key="2">
    <source>
        <dbReference type="Proteomes" id="UP000273982"/>
    </source>
</evidence>